<dbReference type="eggNOG" id="COG2307">
    <property type="taxonomic scope" value="Bacteria"/>
</dbReference>
<dbReference type="PANTHER" id="PTHR34595">
    <property type="entry name" value="BLR5612 PROTEIN"/>
    <property type="match status" value="1"/>
</dbReference>
<proteinExistence type="predicted"/>
<dbReference type="InterPro" id="IPR007296">
    <property type="entry name" value="DUF403"/>
</dbReference>
<name>Q0ATT4_MARMM</name>
<reference evidence="2 3" key="1">
    <citation type="submission" date="2006-08" db="EMBL/GenBank/DDBJ databases">
        <title>Complete sequence of Maricaulis maris MCS10.</title>
        <authorList>
            <consortium name="US DOE Joint Genome Institute"/>
            <person name="Copeland A."/>
            <person name="Lucas S."/>
            <person name="Lapidus A."/>
            <person name="Barry K."/>
            <person name="Detter J.C."/>
            <person name="Glavina del Rio T."/>
            <person name="Hammon N."/>
            <person name="Israni S."/>
            <person name="Dalin E."/>
            <person name="Tice H."/>
            <person name="Pitluck S."/>
            <person name="Saunders E."/>
            <person name="Brettin T."/>
            <person name="Bruce D."/>
            <person name="Han C."/>
            <person name="Tapia R."/>
            <person name="Gilna P."/>
            <person name="Schmutz J."/>
            <person name="Larimer F."/>
            <person name="Land M."/>
            <person name="Hauser L."/>
            <person name="Kyrpides N."/>
            <person name="Mikhailova N."/>
            <person name="Viollier P."/>
            <person name="Stephens C."/>
            <person name="Richardson P."/>
        </authorList>
    </citation>
    <scope>NUCLEOTIDE SEQUENCE [LARGE SCALE GENOMIC DNA]</scope>
    <source>
        <strain evidence="2 3">MCS10</strain>
    </source>
</reference>
<feature type="domain" description="DUF403" evidence="1">
    <location>
        <begin position="1"/>
        <end position="310"/>
    </location>
</feature>
<keyword evidence="3" id="KW-1185">Reference proteome</keyword>
<evidence type="ECO:0000313" key="2">
    <source>
        <dbReference type="EMBL" id="ABI64303.1"/>
    </source>
</evidence>
<dbReference type="HOGENOM" id="CLU_071567_1_0_5"/>
<dbReference type="RefSeq" id="WP_011641950.1">
    <property type="nucleotide sequence ID" value="NC_008347.1"/>
</dbReference>
<dbReference type="Proteomes" id="UP000001964">
    <property type="component" value="Chromosome"/>
</dbReference>
<evidence type="ECO:0000313" key="3">
    <source>
        <dbReference type="Proteomes" id="UP000001964"/>
    </source>
</evidence>
<accession>Q0ATT4</accession>
<dbReference type="STRING" id="394221.Mmar10_0007"/>
<sequence>MLGKHASGLYWMFRHLERSENTARLVEAGFRLALTRAADGEAEWESIVATAGCRDAYLEQNAGFDSASVIDFLLRSRDNPSSVMSVFDAARSNARMVRTALTREVWESVNEGWMTLRGRLARPVKQGDLPDVLSLIRRQSGLVRGLYHGTMLRNDIFSFARLGTFTERADNTARILDVKYYVLLPSTSFVGSSLDNVQWEMVLRCASAERAFKWLHGGDASPSSIAQFLILEPEMPRSLIYCSDKFVRNLRYLKDAYGGAHMPSLDIALDLRQRLRGQSIDQVFKIGLHEYLTDFLATINSLGRQIETDYRFYE</sequence>
<dbReference type="AlphaFoldDB" id="Q0ATT4"/>
<dbReference type="KEGG" id="mmr:Mmar10_0007"/>
<evidence type="ECO:0000259" key="1">
    <source>
        <dbReference type="Pfam" id="PF04168"/>
    </source>
</evidence>
<organism evidence="2 3">
    <name type="scientific">Maricaulis maris (strain MCS10)</name>
    <name type="common">Caulobacter maris</name>
    <dbReference type="NCBI Taxonomy" id="394221"/>
    <lineage>
        <taxon>Bacteria</taxon>
        <taxon>Pseudomonadati</taxon>
        <taxon>Pseudomonadota</taxon>
        <taxon>Alphaproteobacteria</taxon>
        <taxon>Maricaulales</taxon>
        <taxon>Maricaulaceae</taxon>
        <taxon>Maricaulis</taxon>
    </lineage>
</organism>
<dbReference type="OrthoDB" id="9803532at2"/>
<dbReference type="PANTHER" id="PTHR34595:SF7">
    <property type="entry name" value="SLL1039 PROTEIN"/>
    <property type="match status" value="1"/>
</dbReference>
<gene>
    <name evidence="2" type="ordered locus">Mmar10_0007</name>
</gene>
<dbReference type="InterPro" id="IPR051680">
    <property type="entry name" value="ATP-dep_Glu-Cys_Ligase-2"/>
</dbReference>
<protein>
    <recommendedName>
        <fullName evidence="1">DUF403 domain-containing protein</fullName>
    </recommendedName>
</protein>
<dbReference type="Pfam" id="PF04168">
    <property type="entry name" value="Alpha-E"/>
    <property type="match status" value="1"/>
</dbReference>
<dbReference type="EMBL" id="CP000449">
    <property type="protein sequence ID" value="ABI64303.1"/>
    <property type="molecule type" value="Genomic_DNA"/>
</dbReference>